<dbReference type="InterPro" id="IPR006175">
    <property type="entry name" value="YjgF/YER057c/UK114"/>
</dbReference>
<dbReference type="SUPFAM" id="SSF55298">
    <property type="entry name" value="YjgF-like"/>
    <property type="match status" value="1"/>
</dbReference>
<dbReference type="PANTHER" id="PTHR47328">
    <property type="match status" value="1"/>
</dbReference>
<evidence type="ECO:0000313" key="2">
    <source>
        <dbReference type="Proteomes" id="UP000619079"/>
    </source>
</evidence>
<protein>
    <submittedName>
        <fullName evidence="1">RidA family protein</fullName>
    </submittedName>
</protein>
<dbReference type="RefSeq" id="WP_199024086.1">
    <property type="nucleotide sequence ID" value="NZ_JAELVR010000004.1"/>
</dbReference>
<comment type="caution">
    <text evidence="1">The sequence shown here is derived from an EMBL/GenBank/DDBJ whole genome shotgun (WGS) entry which is preliminary data.</text>
</comment>
<reference evidence="1" key="1">
    <citation type="submission" date="2020-12" db="EMBL/GenBank/DDBJ databases">
        <title>Sedimentitalea sp. nov., isolated from sand in Incheon.</title>
        <authorList>
            <person name="Kim W."/>
        </authorList>
    </citation>
    <scope>NUCLEOTIDE SEQUENCE</scope>
    <source>
        <strain evidence="1">CAU 1593</strain>
    </source>
</reference>
<name>A0A8J7LVR5_9RHOB</name>
<dbReference type="InterPro" id="IPR035959">
    <property type="entry name" value="RutC-like_sf"/>
</dbReference>
<accession>A0A8J7LVR5</accession>
<dbReference type="PANTHER" id="PTHR47328:SF1">
    <property type="entry name" value="RUTC FAMILY PROTEIN YOAB"/>
    <property type="match status" value="1"/>
</dbReference>
<dbReference type="CDD" id="cd06150">
    <property type="entry name" value="YjgF_YER057c_UK114_like_2"/>
    <property type="match status" value="1"/>
</dbReference>
<dbReference type="InterPro" id="IPR035709">
    <property type="entry name" value="YoaB-like"/>
</dbReference>
<dbReference type="Pfam" id="PF01042">
    <property type="entry name" value="Ribonuc_L-PSP"/>
    <property type="match status" value="1"/>
</dbReference>
<dbReference type="EMBL" id="JAELVR010000004">
    <property type="protein sequence ID" value="MBJ6371226.1"/>
    <property type="molecule type" value="Genomic_DNA"/>
</dbReference>
<proteinExistence type="predicted"/>
<gene>
    <name evidence="1" type="ORF">JF290_06775</name>
</gene>
<organism evidence="1 2">
    <name type="scientific">Sedimentitalea arenosa</name>
    <dbReference type="NCBI Taxonomy" id="2798803"/>
    <lineage>
        <taxon>Bacteria</taxon>
        <taxon>Pseudomonadati</taxon>
        <taxon>Pseudomonadota</taxon>
        <taxon>Alphaproteobacteria</taxon>
        <taxon>Rhodobacterales</taxon>
        <taxon>Paracoccaceae</taxon>
        <taxon>Sedimentitalea</taxon>
    </lineage>
</organism>
<sequence length="116" mass="12694">MTDIIRAHTNDRMSQIVRHGDTIYLAGQVGTPGASVTEQTHDCLQKVETLLAEAGSDKTRILQTTIWLADMADFAEMNVVWDAWVPKGHAPARACGEAKLATPDYLVEFIVVAART</sequence>
<keyword evidence="2" id="KW-1185">Reference proteome</keyword>
<dbReference type="Gene3D" id="3.30.1330.40">
    <property type="entry name" value="RutC-like"/>
    <property type="match status" value="1"/>
</dbReference>
<dbReference type="Proteomes" id="UP000619079">
    <property type="component" value="Unassembled WGS sequence"/>
</dbReference>
<evidence type="ECO:0000313" key="1">
    <source>
        <dbReference type="EMBL" id="MBJ6371226.1"/>
    </source>
</evidence>
<dbReference type="AlphaFoldDB" id="A0A8J7LVR5"/>